<feature type="binding site" evidence="7">
    <location>
        <position position="239"/>
    </location>
    <ligand>
        <name>NAD(+)</name>
        <dbReference type="ChEBI" id="CHEBI:57540"/>
    </ligand>
</feature>
<evidence type="ECO:0000256" key="2">
    <source>
        <dbReference type="ARBA" id="ARBA00023002"/>
    </source>
</evidence>
<dbReference type="EMBL" id="CP014501">
    <property type="protein sequence ID" value="ANB13231.1"/>
    <property type="molecule type" value="Genomic_DNA"/>
</dbReference>
<proteinExistence type="inferred from homology"/>
<evidence type="ECO:0000256" key="5">
    <source>
        <dbReference type="PIRSR" id="PIRSR000114-1"/>
    </source>
</evidence>
<dbReference type="PIRSF" id="PIRSF000114">
    <property type="entry name" value="Glycerol-3-P_dh"/>
    <property type="match status" value="1"/>
</dbReference>
<dbReference type="InterPro" id="IPR017751">
    <property type="entry name" value="G3P_DH_NAD-dep_euk"/>
</dbReference>
<dbReference type="InterPro" id="IPR006109">
    <property type="entry name" value="G3P_DH_NAD-dep_C"/>
</dbReference>
<comment type="catalytic activity">
    <reaction evidence="4 9">
        <text>sn-glycerol 3-phosphate + NAD(+) = dihydroxyacetone phosphate + NADH + H(+)</text>
        <dbReference type="Rhea" id="RHEA:11092"/>
        <dbReference type="ChEBI" id="CHEBI:15378"/>
        <dbReference type="ChEBI" id="CHEBI:57540"/>
        <dbReference type="ChEBI" id="CHEBI:57597"/>
        <dbReference type="ChEBI" id="CHEBI:57642"/>
        <dbReference type="ChEBI" id="CHEBI:57945"/>
        <dbReference type="EC" id="1.1.1.8"/>
    </reaction>
</comment>
<accession>A0A167DS97</accession>
<dbReference type="Pfam" id="PF07479">
    <property type="entry name" value="NAD_Gly3P_dh_C"/>
    <property type="match status" value="1"/>
</dbReference>
<dbReference type="FunFam" id="1.10.1040.10:FF:000004">
    <property type="entry name" value="Glycerol-3-phosphate dehydrogenase [NAD(+)]"/>
    <property type="match status" value="1"/>
</dbReference>
<reference evidence="13 14" key="1">
    <citation type="submission" date="2016-02" db="EMBL/GenBank/DDBJ databases">
        <title>Complete genome sequence and transcriptome regulation of the pentose utilising yeast Sugiyamaella lignohabitans.</title>
        <authorList>
            <person name="Bellasio M."/>
            <person name="Peymann A."/>
            <person name="Valli M."/>
            <person name="Sipitzky M."/>
            <person name="Graf A."/>
            <person name="Sauer M."/>
            <person name="Marx H."/>
            <person name="Mattanovich D."/>
        </authorList>
    </citation>
    <scope>NUCLEOTIDE SEQUENCE [LARGE SCALE GENOMIC DNA]</scope>
    <source>
        <strain evidence="13 14">CBS 10342</strain>
    </source>
</reference>
<keyword evidence="14" id="KW-1185">Reference proteome</keyword>
<gene>
    <name evidence="13" type="primary">GPD2</name>
    <name evidence="13" type="ORF">AWJ20_1513</name>
</gene>
<evidence type="ECO:0000313" key="14">
    <source>
        <dbReference type="Proteomes" id="UP000189580"/>
    </source>
</evidence>
<evidence type="ECO:0000313" key="13">
    <source>
        <dbReference type="EMBL" id="ANB13231.1"/>
    </source>
</evidence>
<dbReference type="NCBIfam" id="TIGR03376">
    <property type="entry name" value="glycerol3P_DH"/>
    <property type="match status" value="1"/>
</dbReference>
<dbReference type="GO" id="GO:0005634">
    <property type="term" value="C:nucleus"/>
    <property type="evidence" value="ECO:0007669"/>
    <property type="project" value="TreeGrafter"/>
</dbReference>
<dbReference type="GO" id="GO:0005975">
    <property type="term" value="P:carbohydrate metabolic process"/>
    <property type="evidence" value="ECO:0007669"/>
    <property type="project" value="InterPro"/>
</dbReference>
<dbReference type="Gene3D" id="3.40.50.720">
    <property type="entry name" value="NAD(P)-binding Rossmann-like Domain"/>
    <property type="match status" value="1"/>
</dbReference>
<comment type="similarity">
    <text evidence="1 8">Belongs to the NAD-dependent glycerol-3-phosphate dehydrogenase family.</text>
</comment>
<evidence type="ECO:0000256" key="6">
    <source>
        <dbReference type="PIRSR" id="PIRSR000114-2"/>
    </source>
</evidence>
<evidence type="ECO:0000256" key="9">
    <source>
        <dbReference type="RuleBase" id="RU361243"/>
    </source>
</evidence>
<dbReference type="OrthoDB" id="10263760at2759"/>
<dbReference type="Proteomes" id="UP000189580">
    <property type="component" value="Chromosome a"/>
</dbReference>
<dbReference type="GeneID" id="30033324"/>
<dbReference type="Gene3D" id="1.10.1040.10">
    <property type="entry name" value="N-(1-d-carboxylethyl)-l-norvaline Dehydrogenase, domain 2"/>
    <property type="match status" value="1"/>
</dbReference>
<dbReference type="InterPro" id="IPR011128">
    <property type="entry name" value="G3P_DH_NAD-dep_N"/>
</dbReference>
<dbReference type="InterPro" id="IPR008927">
    <property type="entry name" value="6-PGluconate_DH-like_C_sf"/>
</dbReference>
<keyword evidence="2 8" id="KW-0560">Oxidoreductase</keyword>
<feature type="binding site" evidence="7">
    <location>
        <position position="268"/>
    </location>
    <ligand>
        <name>NAD(+)</name>
        <dbReference type="ChEBI" id="CHEBI:57540"/>
    </ligand>
</feature>
<dbReference type="GO" id="GO:0046168">
    <property type="term" value="P:glycerol-3-phosphate catabolic process"/>
    <property type="evidence" value="ECO:0007669"/>
    <property type="project" value="UniProtKB-UniRule"/>
</dbReference>
<dbReference type="PROSITE" id="PS00957">
    <property type="entry name" value="NAD_G3PDH"/>
    <property type="match status" value="1"/>
</dbReference>
<dbReference type="Pfam" id="PF01210">
    <property type="entry name" value="NAD_Gly3P_dh_N"/>
    <property type="match status" value="1"/>
</dbReference>
<evidence type="ECO:0000259" key="12">
    <source>
        <dbReference type="Pfam" id="PF07479"/>
    </source>
</evidence>
<dbReference type="InterPro" id="IPR013328">
    <property type="entry name" value="6PGD_dom2"/>
</dbReference>
<evidence type="ECO:0000256" key="3">
    <source>
        <dbReference type="ARBA" id="ARBA00023027"/>
    </source>
</evidence>
<feature type="domain" description="Glycerol-3-phosphate dehydrogenase NAD-dependent N-terminal" evidence="11">
    <location>
        <begin position="1"/>
        <end position="131"/>
    </location>
</feature>
<feature type="binding site" evidence="7">
    <location>
        <position position="116"/>
    </location>
    <ligand>
        <name>NAD(+)</name>
        <dbReference type="ChEBI" id="CHEBI:57540"/>
    </ligand>
</feature>
<dbReference type="GO" id="GO:0005829">
    <property type="term" value="C:cytosol"/>
    <property type="evidence" value="ECO:0007669"/>
    <property type="project" value="TreeGrafter"/>
</dbReference>
<evidence type="ECO:0000259" key="11">
    <source>
        <dbReference type="Pfam" id="PF01210"/>
    </source>
</evidence>
<dbReference type="GO" id="GO:0042803">
    <property type="term" value="F:protein homodimerization activity"/>
    <property type="evidence" value="ECO:0007669"/>
    <property type="project" value="InterPro"/>
</dbReference>
<dbReference type="RefSeq" id="XP_018735708.1">
    <property type="nucleotide sequence ID" value="XM_018878401.1"/>
</dbReference>
<dbReference type="InterPro" id="IPR036291">
    <property type="entry name" value="NAD(P)-bd_dom_sf"/>
</dbReference>
<dbReference type="GO" id="GO:0141152">
    <property type="term" value="F:glycerol-3-phosphate dehydrogenase (NAD+) activity"/>
    <property type="evidence" value="ECO:0007669"/>
    <property type="project" value="UniProtKB-UniRule"/>
</dbReference>
<evidence type="ECO:0000256" key="10">
    <source>
        <dbReference type="SAM" id="MobiDB-lite"/>
    </source>
</evidence>
<feature type="binding site" evidence="6">
    <location>
        <position position="83"/>
    </location>
    <ligand>
        <name>substrate</name>
    </ligand>
</feature>
<feature type="binding site" evidence="7">
    <location>
        <position position="60"/>
    </location>
    <ligand>
        <name>NAD(+)</name>
        <dbReference type="ChEBI" id="CHEBI:57540"/>
    </ligand>
</feature>
<dbReference type="EC" id="1.1.1.8" evidence="9"/>
<dbReference type="PANTHER" id="PTHR11728:SF8">
    <property type="entry name" value="GLYCEROL-3-PHOSPHATE DEHYDROGENASE [NAD(+)]-RELATED"/>
    <property type="match status" value="1"/>
</dbReference>
<protein>
    <recommendedName>
        <fullName evidence="9">Glycerol-3-phosphate dehydrogenase [NAD(+)]</fullName>
        <ecNumber evidence="9">1.1.1.8</ecNumber>
    </recommendedName>
</protein>
<dbReference type="SUPFAM" id="SSF48179">
    <property type="entry name" value="6-phosphogluconate dehydrogenase C-terminal domain-like"/>
    <property type="match status" value="1"/>
</dbReference>
<dbReference type="AlphaFoldDB" id="A0A167DS97"/>
<evidence type="ECO:0000256" key="8">
    <source>
        <dbReference type="RuleBase" id="RU000437"/>
    </source>
</evidence>
<keyword evidence="3 7" id="KW-0520">NAD</keyword>
<feature type="region of interest" description="Disordered" evidence="10">
    <location>
        <begin position="317"/>
        <end position="343"/>
    </location>
</feature>
<evidence type="ECO:0000256" key="1">
    <source>
        <dbReference type="ARBA" id="ARBA00011009"/>
    </source>
</evidence>
<evidence type="ECO:0000256" key="7">
    <source>
        <dbReference type="PIRSR" id="PIRSR000114-3"/>
    </source>
</evidence>
<dbReference type="KEGG" id="slb:AWJ20_1513"/>
<dbReference type="SUPFAM" id="SSF51735">
    <property type="entry name" value="NAD(P)-binding Rossmann-fold domains"/>
    <property type="match status" value="1"/>
</dbReference>
<feature type="binding site" evidence="6">
    <location>
        <begin position="239"/>
        <end position="240"/>
    </location>
    <ligand>
        <name>substrate</name>
    </ligand>
</feature>
<feature type="domain" description="Glycerol-3-phosphate dehydrogenase NAD-dependent C-terminal" evidence="12">
    <location>
        <begin position="163"/>
        <end position="308"/>
    </location>
</feature>
<feature type="active site" description="Proton acceptor" evidence="5">
    <location>
        <position position="174"/>
    </location>
</feature>
<sequence>MWVYEEQIDGKNLTEIINTEHENVKYLPNIKLPHNLVAVPNLREVVEGADIVIFNIPHQFLKNIFKQLDGIDFSKARAISCLKGLNVNKDGVTLLSDYIEQELGLHCGVLSGANLAPEVALEKFSETTVAYPLPKNYYPGDVDEDLLQILFQRTYFHVRTSPDTAGVSIGGALKNVVAIGAGLVEGYGWGDNAKAAIMRRGLMEMVRFGITFFPDCRPETFTVESSGVADLITSCASGRNVRVGREAARTGKHVDVVEKELLNGQSAQGIATMKEVHELLTHRGMTEDFPLLIAIYDICYGDLRIDDLPKVLADGPATQAGSRRNSVGEPAHQCNAGEDAAKL</sequence>
<name>A0A167DS97_9ASCO</name>
<evidence type="ECO:0000256" key="4">
    <source>
        <dbReference type="ARBA" id="ARBA00048683"/>
    </source>
</evidence>
<organism evidence="13 14">
    <name type="scientific">Sugiyamaella lignohabitans</name>
    <dbReference type="NCBI Taxonomy" id="796027"/>
    <lineage>
        <taxon>Eukaryota</taxon>
        <taxon>Fungi</taxon>
        <taxon>Dikarya</taxon>
        <taxon>Ascomycota</taxon>
        <taxon>Saccharomycotina</taxon>
        <taxon>Dipodascomycetes</taxon>
        <taxon>Dipodascales</taxon>
        <taxon>Trichomonascaceae</taxon>
        <taxon>Sugiyamaella</taxon>
    </lineage>
</organism>
<dbReference type="PANTHER" id="PTHR11728">
    <property type="entry name" value="GLYCEROL-3-PHOSPHATE DEHYDROGENASE"/>
    <property type="match status" value="1"/>
</dbReference>
<dbReference type="PRINTS" id="PR00077">
    <property type="entry name" value="GPDHDRGNASE"/>
</dbReference>
<dbReference type="GO" id="GO:0051287">
    <property type="term" value="F:NAD binding"/>
    <property type="evidence" value="ECO:0007669"/>
    <property type="project" value="UniProtKB-UniRule"/>
</dbReference>
<dbReference type="InterPro" id="IPR006168">
    <property type="entry name" value="G3P_DH_NAD-dep"/>
</dbReference>